<dbReference type="AlphaFoldDB" id="A0A9N9FKX5"/>
<keyword evidence="5" id="KW-0470">Melanin biosynthesis</keyword>
<dbReference type="GO" id="GO:0046872">
    <property type="term" value="F:metal ion binding"/>
    <property type="evidence" value="ECO:0007669"/>
    <property type="project" value="UniProtKB-KW"/>
</dbReference>
<feature type="region of interest" description="Disordered" evidence="8">
    <location>
        <begin position="206"/>
        <end position="225"/>
    </location>
</feature>
<keyword evidence="4" id="KW-0186">Copper</keyword>
<evidence type="ECO:0000259" key="10">
    <source>
        <dbReference type="PROSITE" id="PS00498"/>
    </source>
</evidence>
<evidence type="ECO:0000256" key="3">
    <source>
        <dbReference type="ARBA" id="ARBA00022723"/>
    </source>
</evidence>
<evidence type="ECO:0000256" key="2">
    <source>
        <dbReference type="ARBA" id="ARBA00011906"/>
    </source>
</evidence>
<comment type="similarity">
    <text evidence="1">Belongs to the tyrosinase family.</text>
</comment>
<evidence type="ECO:0000256" key="8">
    <source>
        <dbReference type="SAM" id="MobiDB-lite"/>
    </source>
</evidence>
<evidence type="ECO:0000256" key="7">
    <source>
        <dbReference type="ARBA" id="ARBA00048881"/>
    </source>
</evidence>
<accession>A0A9N9FKX5</accession>
<comment type="caution">
    <text evidence="11">The sequence shown here is derived from an EMBL/GenBank/DDBJ whole genome shotgun (WGS) entry which is preliminary data.</text>
</comment>
<dbReference type="PRINTS" id="PR00092">
    <property type="entry name" value="TYROSINASE"/>
</dbReference>
<organism evidence="11 12">
    <name type="scientific">Dentiscutata erythropus</name>
    <dbReference type="NCBI Taxonomy" id="1348616"/>
    <lineage>
        <taxon>Eukaryota</taxon>
        <taxon>Fungi</taxon>
        <taxon>Fungi incertae sedis</taxon>
        <taxon>Mucoromycota</taxon>
        <taxon>Glomeromycotina</taxon>
        <taxon>Glomeromycetes</taxon>
        <taxon>Diversisporales</taxon>
        <taxon>Gigasporaceae</taxon>
        <taxon>Dentiscutata</taxon>
    </lineage>
</organism>
<dbReference type="Gene3D" id="1.10.1280.10">
    <property type="entry name" value="Di-copper center containing domain from catechol oxidase"/>
    <property type="match status" value="1"/>
</dbReference>
<dbReference type="EC" id="1.14.18.1" evidence="2"/>
<comment type="catalytic activity">
    <reaction evidence="7">
        <text>L-tyrosine + O2 = L-dopaquinone + H2O</text>
        <dbReference type="Rhea" id="RHEA:18117"/>
        <dbReference type="ChEBI" id="CHEBI:15377"/>
        <dbReference type="ChEBI" id="CHEBI:15379"/>
        <dbReference type="ChEBI" id="CHEBI:57924"/>
        <dbReference type="ChEBI" id="CHEBI:58315"/>
        <dbReference type="EC" id="1.14.18.1"/>
    </reaction>
</comment>
<protein>
    <recommendedName>
        <fullName evidence="2">tyrosinase</fullName>
        <ecNumber evidence="2">1.14.18.1</ecNumber>
    </recommendedName>
</protein>
<dbReference type="EMBL" id="CAJVPY010001983">
    <property type="protein sequence ID" value="CAG8544247.1"/>
    <property type="molecule type" value="Genomic_DNA"/>
</dbReference>
<keyword evidence="3" id="KW-0479">Metal-binding</keyword>
<name>A0A9N9FKX5_9GLOM</name>
<dbReference type="PANTHER" id="PTHR11474">
    <property type="entry name" value="TYROSINASE FAMILY MEMBER"/>
    <property type="match status" value="1"/>
</dbReference>
<evidence type="ECO:0000256" key="5">
    <source>
        <dbReference type="ARBA" id="ARBA00023101"/>
    </source>
</evidence>
<dbReference type="PROSITE" id="PS00497">
    <property type="entry name" value="TYROSINASE_1"/>
    <property type="match status" value="1"/>
</dbReference>
<dbReference type="InterPro" id="IPR050316">
    <property type="entry name" value="Tyrosinase/Hemocyanin"/>
</dbReference>
<sequence>MGLSHSSHNSYVSHVRSVATFNEKVIILPYEDIYPRLDIFDFYGNETYRSQFDLLIQGYQALQNRPYEDMRSYYQVSGIHGLPYTAYDGVTGSNPYMSSEFSEGRWGGYCHHGNVLFPTWHRPYMQLMETLLIDEAKQIASQYPPKQRDKYIEAAKQLRHPYWDWADEKAVKGVPEIFLTSYIEINTPKGKKNVSNPLKSYILPTNLSTPLQKGQNPTDKPNYNIPNMTYNPYTPKGYPTIRHPNSNYEDQYDLLNQNFSVYVPSVLRPGLYQMYHISNYLHFSNHIVTSSDQEMPESNPGHPEPDPKKNLGYAHFASIETTHDGLHLITGGLGGHMTYVDITGFDPIFYFHHVNVDRIIALWQGIFPNSWIPQNINGNGTYTEGMNYVVNEYTDLEPFRKSETEFWRSLDVRDITKLGYTYLELEKFRGKSPKELQNYVLGLYKPDPHYCTRFFVKVTIETGKLVGPYAIRVFVDLPSANAATPVTSPHFAGFVAMWRSTLEHKNNSLVVGSVDITAAMVRLGIRMQQHGYVNDVNSTTGLLKPTSLFNIGTDINIVPVMMNGYGVSPKEAGVTLVQVFSFEHDKFDFSNKRQRTSGPIFDEIWSFYKQGSSKGNGHYKASCFYCSTAWECEKLQVMKVHLANYCLKCPEDVSSYWHLKLVEKANNCLIDNTLTNKSQDDFLSQEI</sequence>
<dbReference type="SUPFAM" id="SSF48056">
    <property type="entry name" value="Di-copper centre-containing domain"/>
    <property type="match status" value="1"/>
</dbReference>
<reference evidence="11" key="1">
    <citation type="submission" date="2021-06" db="EMBL/GenBank/DDBJ databases">
        <authorList>
            <person name="Kallberg Y."/>
            <person name="Tangrot J."/>
            <person name="Rosling A."/>
        </authorList>
    </citation>
    <scope>NUCLEOTIDE SEQUENCE</scope>
    <source>
        <strain evidence="11">MA453B</strain>
    </source>
</reference>
<evidence type="ECO:0000313" key="12">
    <source>
        <dbReference type="Proteomes" id="UP000789405"/>
    </source>
</evidence>
<dbReference type="OrthoDB" id="2329482at2759"/>
<keyword evidence="12" id="KW-1185">Reference proteome</keyword>
<dbReference type="GO" id="GO:0004503">
    <property type="term" value="F:tyrosinase activity"/>
    <property type="evidence" value="ECO:0007669"/>
    <property type="project" value="UniProtKB-EC"/>
</dbReference>
<gene>
    <name evidence="11" type="ORF">DERYTH_LOCUS4954</name>
</gene>
<proteinExistence type="inferred from homology"/>
<feature type="domain" description="Tyrosinase copper-binding" evidence="10">
    <location>
        <begin position="346"/>
        <end position="357"/>
    </location>
</feature>
<dbReference type="GO" id="GO:0042438">
    <property type="term" value="P:melanin biosynthetic process"/>
    <property type="evidence" value="ECO:0007669"/>
    <property type="project" value="UniProtKB-KW"/>
</dbReference>
<evidence type="ECO:0000259" key="9">
    <source>
        <dbReference type="PROSITE" id="PS00497"/>
    </source>
</evidence>
<evidence type="ECO:0000256" key="1">
    <source>
        <dbReference type="ARBA" id="ARBA00009928"/>
    </source>
</evidence>
<comment type="catalytic activity">
    <reaction evidence="6">
        <text>2 L-dopa + O2 = 2 L-dopaquinone + 2 H2O</text>
        <dbReference type="Rhea" id="RHEA:34287"/>
        <dbReference type="ChEBI" id="CHEBI:15377"/>
        <dbReference type="ChEBI" id="CHEBI:15379"/>
        <dbReference type="ChEBI" id="CHEBI:57504"/>
        <dbReference type="ChEBI" id="CHEBI:57924"/>
        <dbReference type="EC" id="1.14.18.1"/>
    </reaction>
</comment>
<evidence type="ECO:0000256" key="6">
    <source>
        <dbReference type="ARBA" id="ARBA00048233"/>
    </source>
</evidence>
<dbReference type="PROSITE" id="PS00498">
    <property type="entry name" value="TYROSINASE_2"/>
    <property type="match status" value="1"/>
</dbReference>
<evidence type="ECO:0000313" key="11">
    <source>
        <dbReference type="EMBL" id="CAG8544247.1"/>
    </source>
</evidence>
<evidence type="ECO:0000256" key="4">
    <source>
        <dbReference type="ARBA" id="ARBA00023008"/>
    </source>
</evidence>
<dbReference type="InterPro" id="IPR008922">
    <property type="entry name" value="Di-copper_centre_dom_sf"/>
</dbReference>
<feature type="domain" description="Tyrosinase copper-binding" evidence="9">
    <location>
        <begin position="111"/>
        <end position="129"/>
    </location>
</feature>
<dbReference type="InterPro" id="IPR002227">
    <property type="entry name" value="Tyrosinase_Cu-bd"/>
</dbReference>
<dbReference type="Proteomes" id="UP000789405">
    <property type="component" value="Unassembled WGS sequence"/>
</dbReference>
<dbReference type="Pfam" id="PF00264">
    <property type="entry name" value="Tyrosinase"/>
    <property type="match status" value="1"/>
</dbReference>
<dbReference type="PANTHER" id="PTHR11474:SF76">
    <property type="entry name" value="SHKT DOMAIN-CONTAINING PROTEIN"/>
    <property type="match status" value="1"/>
</dbReference>